<dbReference type="RefSeq" id="XP_030991277.1">
    <property type="nucleotide sequence ID" value="XM_031144102.1"/>
</dbReference>
<comment type="subcellular location">
    <subcellularLocation>
        <location evidence="1">Cytoplasm</location>
        <location evidence="1">Cytosol</location>
    </subcellularLocation>
</comment>
<evidence type="ECO:0000256" key="9">
    <source>
        <dbReference type="ARBA" id="ARBA00044345"/>
    </source>
</evidence>
<comment type="similarity">
    <text evidence="2">Belongs to the eIF-2B gamma/epsilon subunits family.</text>
</comment>
<feature type="domain" description="W2" evidence="12">
    <location>
        <begin position="550"/>
        <end position="750"/>
    </location>
</feature>
<dbReference type="CDD" id="cd04197">
    <property type="entry name" value="eIF-2B_epsilon_N"/>
    <property type="match status" value="1"/>
</dbReference>
<dbReference type="GeneID" id="41976614"/>
<keyword evidence="14" id="KW-1185">Reference proteome</keyword>
<dbReference type="InterPro" id="IPR035543">
    <property type="entry name" value="eIF-2B_epsilon_N"/>
</dbReference>
<dbReference type="CDD" id="cd11558">
    <property type="entry name" value="W2_eIF2B_epsilon"/>
    <property type="match status" value="1"/>
</dbReference>
<dbReference type="GO" id="GO:0005829">
    <property type="term" value="C:cytosol"/>
    <property type="evidence" value="ECO:0007669"/>
    <property type="project" value="UniProtKB-SubCell"/>
</dbReference>
<dbReference type="Gene3D" id="3.90.550.10">
    <property type="entry name" value="Spore Coat Polysaccharide Biosynthesis Protein SpsA, Chain A"/>
    <property type="match status" value="1"/>
</dbReference>
<evidence type="ECO:0000256" key="5">
    <source>
        <dbReference type="ARBA" id="ARBA00022540"/>
    </source>
</evidence>
<reference evidence="13 14" key="1">
    <citation type="submission" date="2019-06" db="EMBL/GenBank/DDBJ databases">
        <title>Draft genome sequence of the filamentous fungus Phialemoniopsis curvata isolated from diesel fuel.</title>
        <authorList>
            <person name="Varaljay V.A."/>
            <person name="Lyon W.J."/>
            <person name="Crouch A.L."/>
            <person name="Drake C.E."/>
            <person name="Hollomon J.M."/>
            <person name="Nadeau L.J."/>
            <person name="Nunn H.S."/>
            <person name="Stevenson B.S."/>
            <person name="Bojanowski C.L."/>
            <person name="Crookes-Goodson W.J."/>
        </authorList>
    </citation>
    <scope>NUCLEOTIDE SEQUENCE [LARGE SCALE GENOMIC DNA]</scope>
    <source>
        <strain evidence="13 14">D216</strain>
    </source>
</reference>
<dbReference type="AlphaFoldDB" id="A0A507AS91"/>
<dbReference type="GO" id="GO:0031369">
    <property type="term" value="F:translation initiation factor binding"/>
    <property type="evidence" value="ECO:0007669"/>
    <property type="project" value="InterPro"/>
</dbReference>
<keyword evidence="4" id="KW-0963">Cytoplasm</keyword>
<dbReference type="InterPro" id="IPR029044">
    <property type="entry name" value="Nucleotide-diphossugar_trans"/>
</dbReference>
<dbReference type="Pfam" id="PF00483">
    <property type="entry name" value="NTP_transferase"/>
    <property type="match status" value="1"/>
</dbReference>
<protein>
    <recommendedName>
        <fullName evidence="3">Mannose-1-phosphate guanyltransferase</fullName>
    </recommendedName>
    <alternativeName>
        <fullName evidence="7">GDP-mannose pyrophosphorylase</fullName>
    </alternativeName>
    <alternativeName>
        <fullName evidence="6">GTP-mannose-1-phosphate guanylyltransferase</fullName>
    </alternativeName>
    <alternativeName>
        <fullName evidence="8">Translation initiation factor eIF2B subunit epsilon</fullName>
    </alternativeName>
    <alternativeName>
        <fullName evidence="9">eIF2B GDP-GTP exchange factor subunit epsilon</fullName>
    </alternativeName>
</protein>
<dbReference type="GO" id="GO:0003743">
    <property type="term" value="F:translation initiation factor activity"/>
    <property type="evidence" value="ECO:0007669"/>
    <property type="project" value="TreeGrafter"/>
</dbReference>
<dbReference type="InterPro" id="IPR016024">
    <property type="entry name" value="ARM-type_fold"/>
</dbReference>
<evidence type="ECO:0000256" key="11">
    <source>
        <dbReference type="SAM" id="MobiDB-lite"/>
    </source>
</evidence>
<dbReference type="PROSITE" id="PS51363">
    <property type="entry name" value="W2"/>
    <property type="match status" value="1"/>
</dbReference>
<dbReference type="SUPFAM" id="SSF53448">
    <property type="entry name" value="Nucleotide-diphospho-sugar transferases"/>
    <property type="match status" value="1"/>
</dbReference>
<evidence type="ECO:0000256" key="10">
    <source>
        <dbReference type="ARBA" id="ARBA00046432"/>
    </source>
</evidence>
<dbReference type="Pfam" id="PF02020">
    <property type="entry name" value="W2"/>
    <property type="match status" value="1"/>
</dbReference>
<dbReference type="GO" id="GO:0005085">
    <property type="term" value="F:guanyl-nucleotide exchange factor activity"/>
    <property type="evidence" value="ECO:0007669"/>
    <property type="project" value="InterPro"/>
</dbReference>
<keyword evidence="5" id="KW-0396">Initiation factor</keyword>
<evidence type="ECO:0000256" key="3">
    <source>
        <dbReference type="ARBA" id="ARBA00018601"/>
    </source>
</evidence>
<gene>
    <name evidence="13" type="ORF">E0L32_009167</name>
</gene>
<feature type="region of interest" description="Disordered" evidence="11">
    <location>
        <begin position="1"/>
        <end position="26"/>
    </location>
</feature>
<feature type="compositionally biased region" description="Acidic residues" evidence="11">
    <location>
        <begin position="470"/>
        <end position="479"/>
    </location>
</feature>
<evidence type="ECO:0000313" key="14">
    <source>
        <dbReference type="Proteomes" id="UP000319257"/>
    </source>
</evidence>
<dbReference type="InterPro" id="IPR003307">
    <property type="entry name" value="W2_domain"/>
</dbReference>
<dbReference type="SUPFAM" id="SSF48371">
    <property type="entry name" value="ARM repeat"/>
    <property type="match status" value="1"/>
</dbReference>
<organism evidence="13 14">
    <name type="scientific">Thyridium curvatum</name>
    <dbReference type="NCBI Taxonomy" id="1093900"/>
    <lineage>
        <taxon>Eukaryota</taxon>
        <taxon>Fungi</taxon>
        <taxon>Dikarya</taxon>
        <taxon>Ascomycota</taxon>
        <taxon>Pezizomycotina</taxon>
        <taxon>Sordariomycetes</taxon>
        <taxon>Sordariomycetidae</taxon>
        <taxon>Thyridiales</taxon>
        <taxon>Thyridiaceae</taxon>
        <taxon>Thyridium</taxon>
    </lineage>
</organism>
<dbReference type="Pfam" id="PF25084">
    <property type="entry name" value="LbH_EIF2B"/>
    <property type="match status" value="1"/>
</dbReference>
<dbReference type="Proteomes" id="UP000319257">
    <property type="component" value="Unassembled WGS sequence"/>
</dbReference>
<dbReference type="PANTHER" id="PTHR45887:SF1">
    <property type="entry name" value="TRANSLATION INITIATION FACTOR EIF-2B SUBUNIT EPSILON"/>
    <property type="match status" value="1"/>
</dbReference>
<dbReference type="Gene3D" id="1.25.40.180">
    <property type="match status" value="1"/>
</dbReference>
<feature type="region of interest" description="Disordered" evidence="11">
    <location>
        <begin position="453"/>
        <end position="482"/>
    </location>
</feature>
<evidence type="ECO:0000256" key="1">
    <source>
        <dbReference type="ARBA" id="ARBA00004514"/>
    </source>
</evidence>
<evidence type="ECO:0000259" key="12">
    <source>
        <dbReference type="PROSITE" id="PS51363"/>
    </source>
</evidence>
<keyword evidence="5" id="KW-0648">Protein biosynthesis</keyword>
<evidence type="ECO:0000256" key="4">
    <source>
        <dbReference type="ARBA" id="ARBA00022490"/>
    </source>
</evidence>
<comment type="subunit">
    <text evidence="10">Component of the translation initiation factor 2B (eIF2B) complex which is a heterodecamer of two sets of five different subunits: alpha, beta, gamma, delta and epsilon. Subunits alpha, beta and delta comprise a regulatory subcomplex and subunits epsilon and gamma comprise a catalytic subcomplex. Within the complex, the hexameric regulatory complex resides at the center, with the two heterodimeric catalytic subcomplexes bound on opposite sides.</text>
</comment>
<dbReference type="FunFam" id="3.90.550.10:FF:000066">
    <property type="entry name" value="Translation initiation factor eIF-2B subunit epsilon"/>
    <property type="match status" value="1"/>
</dbReference>
<dbReference type="PANTHER" id="PTHR45887">
    <property type="entry name" value="TRANSLATION INITIATION FACTOR EIF-2B SUBUNIT EPSILON"/>
    <property type="match status" value="1"/>
</dbReference>
<feature type="region of interest" description="Disordered" evidence="11">
    <location>
        <begin position="741"/>
        <end position="764"/>
    </location>
</feature>
<dbReference type="InterPro" id="IPR051956">
    <property type="entry name" value="eIF2B_epsilon"/>
</dbReference>
<dbReference type="InterPro" id="IPR005835">
    <property type="entry name" value="NTP_transferase_dom"/>
</dbReference>
<evidence type="ECO:0000256" key="2">
    <source>
        <dbReference type="ARBA" id="ARBA00007878"/>
    </source>
</evidence>
<name>A0A507AS91_9PEZI</name>
<dbReference type="GO" id="GO:0005851">
    <property type="term" value="C:eukaryotic translation initiation factor 2B complex"/>
    <property type="evidence" value="ECO:0007669"/>
    <property type="project" value="TreeGrafter"/>
</dbReference>
<sequence length="764" mass="82013">MSQNKGGKSGGGAGKGKKSGKGGAAEEKGEETLQAVILADSFQSRFIPFSLEKPRCLLPLANTPLIEYTLEYLAMNGVQEVFIYCGAFTDQVESYISESPRWSPTSRTTPFSSLEFIRVSDATSVGDFLRDLDKRGLIAGDFVLVHGDLVATVPLDQILAKHKARKEANRDAIMTMVLREGGTEEHRTKSHAIQPVFVVEANTGRCLHYEEISSVDSDHYMKLDPTILESAVIDVRSDLIDCGIDICTPDVLALWSESFDFELPRKNFLHNILKDYELNGKMIHADIVDEGYAARASSLQMYEAISRDVMGRWAYPLVPDSNLVSGHSYRMVRRGVYLEKGVVLQANADIQSSMVGLRTNVGSGSKVLNSVIGRRCHIGSNVTIKDSFIWDDVTIEDNSTVCHSIVANSATIGTGCNVPEGSLISFGVHVGNGISLQAPAKLSLYTSDLSPANDDTSLLGPEGKGCAYVDSDDEDEDERDPEHLQKSFIYSLEGLDLSQSSISTFNSAVSDDEDGDEVNSQVNSLLNADANSRSRLSSFASDDSAAAKAAASASNFHNEAVHSLLDALRDDVGDFDSAKLEFMGLRLANDASNAVMRRAIAAAFARRAAELLEPEHGGLEPTKAADRAIRGKKGAAKFLGEVGVGGGVADQVEMALALQRALAGLAAGGGGGSSSSSSGRANHPLPAARAGALLSAMLQQLYSLDVLEEEGILGWWADARAVEGEGMEVVRGRCKVLVEYLEAEGDSDDDDDDDDDDEEEEDSD</sequence>
<dbReference type="OrthoDB" id="424572at2759"/>
<evidence type="ECO:0000256" key="6">
    <source>
        <dbReference type="ARBA" id="ARBA00030179"/>
    </source>
</evidence>
<proteinExistence type="inferred from homology"/>
<dbReference type="InterPro" id="IPR044123">
    <property type="entry name" value="W2_eIF2B_epsilon"/>
</dbReference>
<dbReference type="STRING" id="1093900.A0A507AS91"/>
<dbReference type="Gene3D" id="2.160.10.10">
    <property type="entry name" value="Hexapeptide repeat proteins"/>
    <property type="match status" value="1"/>
</dbReference>
<dbReference type="InParanoid" id="A0A507AS91"/>
<dbReference type="EMBL" id="SKBQ01000065">
    <property type="protein sequence ID" value="TPX09566.1"/>
    <property type="molecule type" value="Genomic_DNA"/>
</dbReference>
<dbReference type="InterPro" id="IPR056764">
    <property type="entry name" value="LbH_EIF2B3/5"/>
</dbReference>
<dbReference type="CDD" id="cd05787">
    <property type="entry name" value="LbH_eIF2B_epsilon"/>
    <property type="match status" value="1"/>
</dbReference>
<accession>A0A507AS91</accession>
<evidence type="ECO:0000256" key="8">
    <source>
        <dbReference type="ARBA" id="ARBA00044144"/>
    </source>
</evidence>
<evidence type="ECO:0000313" key="13">
    <source>
        <dbReference type="EMBL" id="TPX09566.1"/>
    </source>
</evidence>
<comment type="caution">
    <text evidence="13">The sequence shown here is derived from an EMBL/GenBank/DDBJ whole genome shotgun (WGS) entry which is preliminary data.</text>
</comment>
<evidence type="ECO:0000256" key="7">
    <source>
        <dbReference type="ARBA" id="ARBA00031190"/>
    </source>
</evidence>